<reference evidence="2 3" key="1">
    <citation type="submission" date="2023-08" db="EMBL/GenBank/DDBJ databases">
        <title>Nocardioides seae sp. nov., a bacterium isolated from a soil.</title>
        <authorList>
            <person name="Wang X."/>
        </authorList>
    </citation>
    <scope>NUCLEOTIDE SEQUENCE [LARGE SCALE GENOMIC DNA]</scope>
    <source>
        <strain evidence="2 3">YZH12</strain>
    </source>
</reference>
<feature type="transmembrane region" description="Helical" evidence="1">
    <location>
        <begin position="84"/>
        <end position="106"/>
    </location>
</feature>
<comment type="caution">
    <text evidence="2">The sequence shown here is derived from an EMBL/GenBank/DDBJ whole genome shotgun (WGS) entry which is preliminary data.</text>
</comment>
<keyword evidence="1" id="KW-0812">Transmembrane</keyword>
<feature type="transmembrane region" description="Helical" evidence="1">
    <location>
        <begin position="58"/>
        <end position="77"/>
    </location>
</feature>
<dbReference type="Proteomes" id="UP001268542">
    <property type="component" value="Unassembled WGS sequence"/>
</dbReference>
<dbReference type="EMBL" id="JAVYII010000003">
    <property type="protein sequence ID" value="MDT9593223.1"/>
    <property type="molecule type" value="Genomic_DNA"/>
</dbReference>
<organism evidence="2 3">
    <name type="scientific">Nocardioides imazamoxiresistens</name>
    <dbReference type="NCBI Taxonomy" id="3231893"/>
    <lineage>
        <taxon>Bacteria</taxon>
        <taxon>Bacillati</taxon>
        <taxon>Actinomycetota</taxon>
        <taxon>Actinomycetes</taxon>
        <taxon>Propionibacteriales</taxon>
        <taxon>Nocardioidaceae</taxon>
        <taxon>Nocardioides</taxon>
    </lineage>
</organism>
<dbReference type="RefSeq" id="WP_315732661.1">
    <property type="nucleotide sequence ID" value="NZ_JAVYII010000003.1"/>
</dbReference>
<evidence type="ECO:0000313" key="3">
    <source>
        <dbReference type="Proteomes" id="UP001268542"/>
    </source>
</evidence>
<keyword evidence="1" id="KW-0472">Membrane</keyword>
<keyword evidence="3" id="KW-1185">Reference proteome</keyword>
<evidence type="ECO:0000313" key="2">
    <source>
        <dbReference type="EMBL" id="MDT9593223.1"/>
    </source>
</evidence>
<feature type="transmembrane region" description="Helical" evidence="1">
    <location>
        <begin position="118"/>
        <end position="137"/>
    </location>
</feature>
<proteinExistence type="predicted"/>
<accession>A0ABU3PVF5</accession>
<protein>
    <submittedName>
        <fullName evidence="2">Uncharacterized protein</fullName>
    </submittedName>
</protein>
<evidence type="ECO:0000256" key="1">
    <source>
        <dbReference type="SAM" id="Phobius"/>
    </source>
</evidence>
<sequence>MDRRAAVVGALCGLAGTALVVQTFLPWASSGSLSRTPPVEVVALALDGTLSVVGAGDVVVLLAVPVLGALLLATAAVRLRPVRLLRALAGAVAVALVAVLLVRLAGLDPTRLDAARPGLGAAVGGLAALLVLVGVALDASPGRTARTARTVQES</sequence>
<keyword evidence="1" id="KW-1133">Transmembrane helix</keyword>
<name>A0ABU3PVF5_9ACTN</name>
<gene>
    <name evidence="2" type="ORF">RDV89_09095</name>
</gene>